<dbReference type="PANTHER" id="PTHR11102:SF160">
    <property type="entry name" value="ERAD-ASSOCIATED E3 UBIQUITIN-PROTEIN LIGASE COMPONENT HRD3"/>
    <property type="match status" value="1"/>
</dbReference>
<dbReference type="Proteomes" id="UP000237423">
    <property type="component" value="Unassembled WGS sequence"/>
</dbReference>
<keyword evidence="1" id="KW-1133">Transmembrane helix</keyword>
<dbReference type="InterPro" id="IPR011990">
    <property type="entry name" value="TPR-like_helical_dom_sf"/>
</dbReference>
<dbReference type="SMART" id="SM00671">
    <property type="entry name" value="SEL1"/>
    <property type="match status" value="3"/>
</dbReference>
<dbReference type="PANTHER" id="PTHR11102">
    <property type="entry name" value="SEL-1-LIKE PROTEIN"/>
    <property type="match status" value="1"/>
</dbReference>
<evidence type="ECO:0000313" key="3">
    <source>
        <dbReference type="Proteomes" id="UP000237423"/>
    </source>
</evidence>
<reference evidence="2 3" key="1">
    <citation type="submission" date="2017-11" db="EMBL/GenBank/DDBJ databases">
        <title>Draft Genome Sequence of Methylobacter psychrotolerans Sph1T, an Obligate Methanotroph from Low-Temperature Environments.</title>
        <authorList>
            <person name="Oshkin I.Y."/>
            <person name="Miroshnikov K."/>
            <person name="Belova S.E."/>
            <person name="Korzhenkov A."/>
            <person name="Toshchakov S.V."/>
            <person name="Dedysh S.N."/>
        </authorList>
    </citation>
    <scope>NUCLEOTIDE SEQUENCE [LARGE SCALE GENOMIC DNA]</scope>
    <source>
        <strain evidence="2 3">Sph1</strain>
    </source>
</reference>
<dbReference type="InterPro" id="IPR006597">
    <property type="entry name" value="Sel1-like"/>
</dbReference>
<gene>
    <name evidence="2" type="ORF">AADEFJLK_00120</name>
</gene>
<comment type="caution">
    <text evidence="2">The sequence shown here is derived from an EMBL/GenBank/DDBJ whole genome shotgun (WGS) entry which is preliminary data.</text>
</comment>
<keyword evidence="1" id="KW-0472">Membrane</keyword>
<dbReference type="AlphaFoldDB" id="A0A2S5CQN7"/>
<dbReference type="Pfam" id="PF08238">
    <property type="entry name" value="Sel1"/>
    <property type="match status" value="3"/>
</dbReference>
<dbReference type="InterPro" id="IPR050767">
    <property type="entry name" value="Sel1_AlgK"/>
</dbReference>
<feature type="transmembrane region" description="Helical" evidence="1">
    <location>
        <begin position="20"/>
        <end position="45"/>
    </location>
</feature>
<dbReference type="RefSeq" id="WP_170064994.1">
    <property type="nucleotide sequence ID" value="NZ_PGFZ01000001.1"/>
</dbReference>
<protein>
    <submittedName>
        <fullName evidence="2">Sel1 repeat family protein</fullName>
    </submittedName>
</protein>
<dbReference type="Gene3D" id="1.25.40.10">
    <property type="entry name" value="Tetratricopeptide repeat domain"/>
    <property type="match status" value="1"/>
</dbReference>
<dbReference type="EMBL" id="PGFZ01000001">
    <property type="protein sequence ID" value="POZ53108.1"/>
    <property type="molecule type" value="Genomic_DNA"/>
</dbReference>
<sequence>MVRTFYKAYRCRKCRYRFFLINTLIVTWSSIIAALTVLMFGAWLLQQFAVPELEAQDIAAYNRAVDRAQGGDGAAELQVGVLLSEGRGVVRSDKEAAQWFKKSAQHGNLEGQYQYGNSLSKGIGVLQNYKEAINWIEKAARAGHVKAQYDLGNIYRYKSGVENDPKRAYLWFTLAAGQGSMEAAIARDQVEGRLKPEEIAALQEEAGKITVESR</sequence>
<organism evidence="2 3">
    <name type="scientific">Methylovulum psychrotolerans</name>
    <dbReference type="NCBI Taxonomy" id="1704499"/>
    <lineage>
        <taxon>Bacteria</taxon>
        <taxon>Pseudomonadati</taxon>
        <taxon>Pseudomonadota</taxon>
        <taxon>Gammaproteobacteria</taxon>
        <taxon>Methylococcales</taxon>
        <taxon>Methylococcaceae</taxon>
        <taxon>Methylovulum</taxon>
    </lineage>
</organism>
<name>A0A2S5CQN7_9GAMM</name>
<accession>A0A2S5CQN7</accession>
<dbReference type="SUPFAM" id="SSF81901">
    <property type="entry name" value="HCP-like"/>
    <property type="match status" value="1"/>
</dbReference>
<evidence type="ECO:0000256" key="1">
    <source>
        <dbReference type="SAM" id="Phobius"/>
    </source>
</evidence>
<proteinExistence type="predicted"/>
<evidence type="ECO:0000313" key="2">
    <source>
        <dbReference type="EMBL" id="POZ53108.1"/>
    </source>
</evidence>
<keyword evidence="1" id="KW-0812">Transmembrane</keyword>